<evidence type="ECO:0000259" key="8">
    <source>
        <dbReference type="Pfam" id="PF14508"/>
    </source>
</evidence>
<dbReference type="InterPro" id="IPR014718">
    <property type="entry name" value="GH-type_carb-bd"/>
</dbReference>
<sequence length="654" mass="74042">MKFFNIKKLMGIYSISLLFSFATNAQEFTVKSPDTATSVTIFTEKGKAFYTVSYRQTLMLEKSPLGFITDVSDFSTDLTLEKTQQAHITDQYTLATVKKSTIDYEANEMTLTFSNADRYQFEVIFRVSNNNLGFRYQLMPHEELSRCVIEKEITGFNLPENTTTFLSPQATPGIGWKATKPSYEEEYVPDEKLATPSKYGLGYTFPSLFHIGEENWLLVSETGVNGAYCASHLSDATPEGIYTIAFPHEKENNGFGSSTAAIALPGVTPWRTITVGNQLKPIVETTIPFDLVKPLYKPTQTYTYGRGTWSWIMWQDSSMNYEDQITYIDLAATLGYEYILMDALWDTQVGYDKMPDLIAYAQAKGVDVFLWYNSNGIWNNAPQGPKHKMDNPIARKKEMKWLQSLGVKGLKVDFFGGDKQETMRLYESILSDANEHGLMIIFHGCTLPRGWERMYPNYVGSEAVLASENLIFSEHANKMEAYNACLHPFIRNTVGSMEFGPVLLNKYHNRTNDGGTTRITSDIFQLATAILYQNPVQMFGIAPNNLQDVPNFEIDFMKQVPTTWDETIFIDGYPGKYCVLARRHKDTWYIVGVNATQTPKNLKIEIPMLAGKKVTLYQDDQLLHPTQETIKISKKGTTKITLQPNGGMIITNTK</sequence>
<keyword evidence="3 10" id="KW-0378">Hydrolase</keyword>
<reference evidence="10 11" key="1">
    <citation type="submission" date="2016-10" db="EMBL/GenBank/DDBJ databases">
        <authorList>
            <person name="de Groot N.N."/>
        </authorList>
    </citation>
    <scope>NUCLEOTIDE SEQUENCE [LARGE SCALE GENOMIC DNA]</scope>
    <source>
        <strain evidence="10 11">CGMCC 1.12333</strain>
    </source>
</reference>
<protein>
    <submittedName>
        <fullName evidence="10">Glycosyl-hydrolase 97 C-terminal, oligomerisation</fullName>
    </submittedName>
</protein>
<comment type="cofactor">
    <cofactor evidence="1">
        <name>Ca(2+)</name>
        <dbReference type="ChEBI" id="CHEBI:29108"/>
    </cofactor>
</comment>
<dbReference type="Gene3D" id="2.70.98.10">
    <property type="match status" value="1"/>
</dbReference>
<dbReference type="EMBL" id="FPBK01000003">
    <property type="protein sequence ID" value="SFU42029.1"/>
    <property type="molecule type" value="Genomic_DNA"/>
</dbReference>
<dbReference type="GO" id="GO:0030246">
    <property type="term" value="F:carbohydrate binding"/>
    <property type="evidence" value="ECO:0007669"/>
    <property type="project" value="InterPro"/>
</dbReference>
<feature type="domain" description="Glycosyl-hydrolase 97 C-terminal oligomerisation" evidence="9">
    <location>
        <begin position="563"/>
        <end position="650"/>
    </location>
</feature>
<keyword evidence="6" id="KW-0732">Signal</keyword>
<feature type="domain" description="Glycosyl-hydrolase 97 N-terminal" evidence="8">
    <location>
        <begin position="30"/>
        <end position="294"/>
    </location>
</feature>
<evidence type="ECO:0000256" key="2">
    <source>
        <dbReference type="ARBA" id="ARBA00011245"/>
    </source>
</evidence>
<evidence type="ECO:0000313" key="11">
    <source>
        <dbReference type="Proteomes" id="UP000199138"/>
    </source>
</evidence>
<dbReference type="AlphaFoldDB" id="A0A1I7G0P6"/>
<dbReference type="Pfam" id="PF14509">
    <property type="entry name" value="GH97_C"/>
    <property type="match status" value="1"/>
</dbReference>
<dbReference type="Pfam" id="PF14508">
    <property type="entry name" value="GH97_N"/>
    <property type="match status" value="1"/>
</dbReference>
<dbReference type="Pfam" id="PF10566">
    <property type="entry name" value="Glyco_hydro_97"/>
    <property type="match status" value="1"/>
</dbReference>
<evidence type="ECO:0000259" key="7">
    <source>
        <dbReference type="Pfam" id="PF10566"/>
    </source>
</evidence>
<dbReference type="InterPro" id="IPR019563">
    <property type="entry name" value="GH97_catalytic"/>
</dbReference>
<evidence type="ECO:0000259" key="9">
    <source>
        <dbReference type="Pfam" id="PF14509"/>
    </source>
</evidence>
<evidence type="ECO:0000256" key="4">
    <source>
        <dbReference type="ARBA" id="ARBA00022837"/>
    </source>
</evidence>
<dbReference type="InterPro" id="IPR029483">
    <property type="entry name" value="GH97_C"/>
</dbReference>
<dbReference type="InterPro" id="IPR013785">
    <property type="entry name" value="Aldolase_TIM"/>
</dbReference>
<feature type="domain" description="Glycosyl-hydrolase 97 catalytic" evidence="7">
    <location>
        <begin position="310"/>
        <end position="464"/>
    </location>
</feature>
<keyword evidence="5" id="KW-0326">Glycosidase</keyword>
<dbReference type="InterPro" id="IPR017853">
    <property type="entry name" value="GH"/>
</dbReference>
<accession>A0A1I7G0P6</accession>
<dbReference type="PANTHER" id="PTHR35803:SF2">
    <property type="entry name" value="RETAINING ALPHA-GALACTOSIDASE"/>
    <property type="match status" value="1"/>
</dbReference>
<dbReference type="InterPro" id="IPR013780">
    <property type="entry name" value="Glyco_hydro_b"/>
</dbReference>
<keyword evidence="4" id="KW-0106">Calcium</keyword>
<dbReference type="Proteomes" id="UP000199138">
    <property type="component" value="Unassembled WGS sequence"/>
</dbReference>
<dbReference type="Gene3D" id="3.20.20.70">
    <property type="entry name" value="Aldolase class I"/>
    <property type="match status" value="1"/>
</dbReference>
<evidence type="ECO:0000256" key="5">
    <source>
        <dbReference type="ARBA" id="ARBA00023295"/>
    </source>
</evidence>
<evidence type="ECO:0000256" key="3">
    <source>
        <dbReference type="ARBA" id="ARBA00022801"/>
    </source>
</evidence>
<comment type="subunit">
    <text evidence="2">Monomer.</text>
</comment>
<dbReference type="PANTHER" id="PTHR35803">
    <property type="entry name" value="GLUCAN 1,4-ALPHA-GLUCOSIDASE SUSB-RELATED"/>
    <property type="match status" value="1"/>
</dbReference>
<dbReference type="InterPro" id="IPR052720">
    <property type="entry name" value="Glycosyl_hydrolase_97"/>
</dbReference>
<evidence type="ECO:0000313" key="10">
    <source>
        <dbReference type="EMBL" id="SFU42029.1"/>
    </source>
</evidence>
<evidence type="ECO:0000256" key="6">
    <source>
        <dbReference type="SAM" id="SignalP"/>
    </source>
</evidence>
<feature type="signal peptide" evidence="6">
    <location>
        <begin position="1"/>
        <end position="25"/>
    </location>
</feature>
<feature type="chain" id="PRO_5011561951" evidence="6">
    <location>
        <begin position="26"/>
        <end position="654"/>
    </location>
</feature>
<dbReference type="GO" id="GO:0016798">
    <property type="term" value="F:hydrolase activity, acting on glycosyl bonds"/>
    <property type="evidence" value="ECO:0007669"/>
    <property type="project" value="UniProtKB-KW"/>
</dbReference>
<dbReference type="SUPFAM" id="SSF51445">
    <property type="entry name" value="(Trans)glycosidases"/>
    <property type="match status" value="1"/>
</dbReference>
<evidence type="ECO:0000256" key="1">
    <source>
        <dbReference type="ARBA" id="ARBA00001913"/>
    </source>
</evidence>
<dbReference type="RefSeq" id="WP_218157914.1">
    <property type="nucleotide sequence ID" value="NZ_FPBK01000003.1"/>
</dbReference>
<keyword evidence="11" id="KW-1185">Reference proteome</keyword>
<organism evidence="10 11">
    <name type="scientific">Pustulibacterium marinum</name>
    <dbReference type="NCBI Taxonomy" id="1224947"/>
    <lineage>
        <taxon>Bacteria</taxon>
        <taxon>Pseudomonadati</taxon>
        <taxon>Bacteroidota</taxon>
        <taxon>Flavobacteriia</taxon>
        <taxon>Flavobacteriales</taxon>
        <taxon>Flavobacteriaceae</taxon>
        <taxon>Pustulibacterium</taxon>
    </lineage>
</organism>
<dbReference type="InterPro" id="IPR029486">
    <property type="entry name" value="GH97_N"/>
</dbReference>
<proteinExistence type="predicted"/>
<dbReference type="STRING" id="1224947.SAMN05216480_10336"/>
<name>A0A1I7G0P6_9FLAO</name>
<gene>
    <name evidence="10" type="ORF">SAMN05216480_10336</name>
</gene>
<dbReference type="Gene3D" id="2.60.40.1180">
    <property type="entry name" value="Golgi alpha-mannosidase II"/>
    <property type="match status" value="1"/>
</dbReference>